<proteinExistence type="predicted"/>
<protein>
    <recommendedName>
        <fullName evidence="3">Endonuclease/exonuclease/phosphatase domain-containing protein</fullName>
    </recommendedName>
</protein>
<organism evidence="1 2">
    <name type="scientific">Lentinula boryana</name>
    <dbReference type="NCBI Taxonomy" id="40481"/>
    <lineage>
        <taxon>Eukaryota</taxon>
        <taxon>Fungi</taxon>
        <taxon>Dikarya</taxon>
        <taxon>Basidiomycota</taxon>
        <taxon>Agaricomycotina</taxon>
        <taxon>Agaricomycetes</taxon>
        <taxon>Agaricomycetidae</taxon>
        <taxon>Agaricales</taxon>
        <taxon>Marasmiineae</taxon>
        <taxon>Omphalotaceae</taxon>
        <taxon>Lentinula</taxon>
    </lineage>
</organism>
<gene>
    <name evidence="1" type="ORF">F5050DRAFT_1581069</name>
</gene>
<feature type="non-terminal residue" evidence="1">
    <location>
        <position position="94"/>
    </location>
</feature>
<evidence type="ECO:0000313" key="1">
    <source>
        <dbReference type="EMBL" id="KAJ3991632.1"/>
    </source>
</evidence>
<dbReference type="Proteomes" id="UP001163828">
    <property type="component" value="Unassembled WGS sequence"/>
</dbReference>
<comment type="caution">
    <text evidence="1">The sequence shown here is derived from an EMBL/GenBank/DDBJ whole genome shotgun (WGS) entry which is preliminary data.</text>
</comment>
<dbReference type="InterPro" id="IPR036691">
    <property type="entry name" value="Endo/exonu/phosph_ase_sf"/>
</dbReference>
<keyword evidence="2" id="KW-1185">Reference proteome</keyword>
<accession>A0ABQ8PYU4</accession>
<dbReference type="SUPFAM" id="SSF56219">
    <property type="entry name" value="DNase I-like"/>
    <property type="match status" value="1"/>
</dbReference>
<dbReference type="Gene3D" id="3.60.10.10">
    <property type="entry name" value="Endonuclease/exonuclease/phosphatase"/>
    <property type="match status" value="1"/>
</dbReference>
<name>A0ABQ8PYU4_9AGAR</name>
<sequence length="94" mass="10990">MHDILHSTAKDTDIIAIQEPYIDHLGRTRALRHLHVVYPTRHRDCWEQVTTRSVIMVNNRLLTNSWDTIDIDHPDVTAIQLVGNFGTLRIFNIY</sequence>
<reference evidence="1" key="1">
    <citation type="submission" date="2022-08" db="EMBL/GenBank/DDBJ databases">
        <authorList>
            <consortium name="DOE Joint Genome Institute"/>
            <person name="Min B."/>
            <person name="Riley R."/>
            <person name="Sierra-Patev S."/>
            <person name="Naranjo-Ortiz M."/>
            <person name="Looney B."/>
            <person name="Konkel Z."/>
            <person name="Slot J.C."/>
            <person name="Sakamoto Y."/>
            <person name="Steenwyk J.L."/>
            <person name="Rokas A."/>
            <person name="Carro J."/>
            <person name="Camarero S."/>
            <person name="Ferreira P."/>
            <person name="Molpeceres G."/>
            <person name="Ruiz-Duenas F.J."/>
            <person name="Serrano A."/>
            <person name="Henrissat B."/>
            <person name="Drula E."/>
            <person name="Hughes K.W."/>
            <person name="Mata J.L."/>
            <person name="Ishikawa N.K."/>
            <person name="Vargas-Isla R."/>
            <person name="Ushijima S."/>
            <person name="Smith C.A."/>
            <person name="Ahrendt S."/>
            <person name="Andreopoulos W."/>
            <person name="He G."/>
            <person name="Labutti K."/>
            <person name="Lipzen A."/>
            <person name="Ng V."/>
            <person name="Sandor L."/>
            <person name="Barry K."/>
            <person name="Martinez A.T."/>
            <person name="Xiao Y."/>
            <person name="Gibbons J.G."/>
            <person name="Terashima K."/>
            <person name="Hibbett D.S."/>
            <person name="Grigoriev I.V."/>
        </authorList>
    </citation>
    <scope>NUCLEOTIDE SEQUENCE</scope>
    <source>
        <strain evidence="1">TFB10827</strain>
    </source>
</reference>
<evidence type="ECO:0000313" key="2">
    <source>
        <dbReference type="Proteomes" id="UP001163828"/>
    </source>
</evidence>
<evidence type="ECO:0008006" key="3">
    <source>
        <dbReference type="Google" id="ProtNLM"/>
    </source>
</evidence>
<dbReference type="EMBL" id="MU790984">
    <property type="protein sequence ID" value="KAJ3991632.1"/>
    <property type="molecule type" value="Genomic_DNA"/>
</dbReference>